<feature type="coiled-coil region" evidence="8">
    <location>
        <begin position="313"/>
        <end position="388"/>
    </location>
</feature>
<evidence type="ECO:0000256" key="6">
    <source>
        <dbReference type="ARBA" id="ARBA00023242"/>
    </source>
</evidence>
<dbReference type="Gene3D" id="6.10.250.90">
    <property type="match status" value="1"/>
</dbReference>
<evidence type="ECO:0000256" key="2">
    <source>
        <dbReference type="ARBA" id="ARBA00008029"/>
    </source>
</evidence>
<evidence type="ECO:0000256" key="8">
    <source>
        <dbReference type="SAM" id="Coils"/>
    </source>
</evidence>
<dbReference type="PANTHER" id="PTHR23168:SF0">
    <property type="entry name" value="MITOTIC SPINDLE ASSEMBLY CHECKPOINT PROTEIN MAD1"/>
    <property type="match status" value="1"/>
</dbReference>
<comment type="subcellular location">
    <subcellularLocation>
        <location evidence="1">Nucleus</location>
    </subcellularLocation>
</comment>
<dbReference type="GO" id="GO:0051315">
    <property type="term" value="P:attachment of mitotic spindle microtubules to kinetochore"/>
    <property type="evidence" value="ECO:0007669"/>
    <property type="project" value="TreeGrafter"/>
</dbReference>
<keyword evidence="5" id="KW-0498">Mitosis</keyword>
<evidence type="ECO:0000256" key="4">
    <source>
        <dbReference type="ARBA" id="ARBA00022618"/>
    </source>
</evidence>
<feature type="region of interest" description="Disordered" evidence="9">
    <location>
        <begin position="583"/>
        <end position="613"/>
    </location>
</feature>
<feature type="compositionally biased region" description="Polar residues" evidence="9">
    <location>
        <begin position="85"/>
        <end position="109"/>
    </location>
</feature>
<feature type="region of interest" description="Disordered" evidence="9">
    <location>
        <begin position="471"/>
        <end position="492"/>
    </location>
</feature>
<dbReference type="GO" id="GO:0005635">
    <property type="term" value="C:nuclear envelope"/>
    <property type="evidence" value="ECO:0007669"/>
    <property type="project" value="TreeGrafter"/>
</dbReference>
<proteinExistence type="inferred from homology"/>
<keyword evidence="11" id="KW-1185">Reference proteome</keyword>
<keyword evidence="7" id="KW-0131">Cell cycle</keyword>
<keyword evidence="4" id="KW-0132">Cell division</keyword>
<evidence type="ECO:0000256" key="5">
    <source>
        <dbReference type="ARBA" id="ARBA00022776"/>
    </source>
</evidence>
<gene>
    <name evidence="10" type="ORF">HMPREF1624_05711</name>
</gene>
<dbReference type="GO" id="GO:0072686">
    <property type="term" value="C:mitotic spindle"/>
    <property type="evidence" value="ECO:0007669"/>
    <property type="project" value="TreeGrafter"/>
</dbReference>
<dbReference type="PANTHER" id="PTHR23168">
    <property type="entry name" value="MITOTIC SPINDLE ASSEMBLY CHECKPOINT PROTEIN MAD1 MITOTIC ARREST DEFICIENT-LIKE PROTEIN 1"/>
    <property type="match status" value="1"/>
</dbReference>
<evidence type="ECO:0000313" key="10">
    <source>
        <dbReference type="EMBL" id="ERS97542.1"/>
    </source>
</evidence>
<dbReference type="Gene3D" id="3.30.457.60">
    <property type="match status" value="1"/>
</dbReference>
<sequence length="873" mass="95818">MSPVGGPGGNRQPVAQGGVNGDGSGSRAHSRTASSSGLARSHGTTQSARERLGLSRPTQQRTTPQQQQRAPQNQQRQQHQQNTPSRPSSRHSAIPDTQSVGAPTSSYRATSHESSKENMAPPDAEEYELQRRRIEELKAEVGTLQYQVNTFEQEKEMARLQHDTELRDARRKAEDDFKQRQAAEAERGAADRKMAALHEELEAARGDQDARQRDLEQKVRAAQDEARALQEQLDDLSVAKEDAARMGERRAVDLQEQLATAQRRLQEAAQEAAARDAALQQAQQQLVARDAQTGQLEAEVLRLKAQTGDAATMEIIRRELKDQVNHIRALEATNRDQLTELRHLRQAHKAVEVVEEEKRSLLRKLESARALEQELHEERMQRQRLETERRAWAAYLQTETEHSMDGASSSEFDSPEAVAKALMEARYRTAELTEKIGALEPEMAQRDADIRALEMQKKELAAEVERLKAARASSGGDGTPSFGTPTLVNASTNANTNANETKLRARLERQRALAVKEVEYLRAQLKAFDAEDMTFHPGQFDQQKADRIQQLEELVDKYRAEAEGLHRDLASLEASGGPAAAAAQIAGTKRSWTDGGSSSGSGANGTAGSDEDAQVGQLVRKTRKLQDELSAAQTAHRVLETELAVTREQLAAEKQAAGVRVLALRSNPTSDFEAVKRSTLAALKQENAELLAHIQSHAAAGTAAQKALKSGARAPLSALPPPSTAAPPFTTVPMSVLAAAQREIADAQAETASAQKASRRLKEVWAAKSAEFKEAVESTLGWHVTFIPNGKMRVESVYYPSLSADENENSIVFDGERGTMKVGGGPRSAFAQRIDDQIRFWVREKGCIPGFLAALTLEFCEEQTRTSTVTTGR</sequence>
<dbReference type="STRING" id="1391915.U7PPM7"/>
<dbReference type="Proteomes" id="UP000018087">
    <property type="component" value="Unassembled WGS sequence"/>
</dbReference>
<feature type="region of interest" description="Disordered" evidence="9">
    <location>
        <begin position="1"/>
        <end position="131"/>
    </location>
</feature>
<dbReference type="InterPro" id="IPR008672">
    <property type="entry name" value="Mad1"/>
</dbReference>
<evidence type="ECO:0000256" key="1">
    <source>
        <dbReference type="ARBA" id="ARBA00004123"/>
    </source>
</evidence>
<dbReference type="eggNOG" id="KOG4593">
    <property type="taxonomic scope" value="Eukaryota"/>
</dbReference>
<comment type="similarity">
    <text evidence="2">Belongs to the MAD1 family.</text>
</comment>
<feature type="region of interest" description="Disordered" evidence="9">
    <location>
        <begin position="161"/>
        <end position="223"/>
    </location>
</feature>
<keyword evidence="6" id="KW-0539">Nucleus</keyword>
<evidence type="ECO:0000256" key="9">
    <source>
        <dbReference type="SAM" id="MobiDB-lite"/>
    </source>
</evidence>
<evidence type="ECO:0000256" key="3">
    <source>
        <dbReference type="ARBA" id="ARBA00022019"/>
    </source>
</evidence>
<keyword evidence="8" id="KW-0175">Coiled coil</keyword>
<dbReference type="AlphaFoldDB" id="U7PPM7"/>
<protein>
    <recommendedName>
        <fullName evidence="3">Spindle assembly checkpoint component MAD1</fullName>
    </recommendedName>
</protein>
<evidence type="ECO:0000313" key="11">
    <source>
        <dbReference type="Proteomes" id="UP000018087"/>
    </source>
</evidence>
<organism evidence="10 11">
    <name type="scientific">Sporothrix schenckii (strain ATCC 58251 / de Perez 2211183)</name>
    <name type="common">Rose-picker's disease fungus</name>
    <dbReference type="NCBI Taxonomy" id="1391915"/>
    <lineage>
        <taxon>Eukaryota</taxon>
        <taxon>Fungi</taxon>
        <taxon>Dikarya</taxon>
        <taxon>Ascomycota</taxon>
        <taxon>Pezizomycotina</taxon>
        <taxon>Sordariomycetes</taxon>
        <taxon>Sordariomycetidae</taxon>
        <taxon>Ophiostomatales</taxon>
        <taxon>Ophiostomataceae</taxon>
        <taxon>Sporothrix</taxon>
    </lineage>
</organism>
<feature type="compositionally biased region" description="Low complexity" evidence="9">
    <location>
        <begin position="56"/>
        <end position="84"/>
    </location>
</feature>
<reference evidence="11" key="1">
    <citation type="journal article" date="2014" name="Genome Announc.">
        <title>Genome sequence of the pathogenic fungus Sporothrix schenckii (ATCC 58251).</title>
        <authorList>
            <person name="Cuomo C.A."/>
            <person name="Rodriguez-Del Valle N."/>
            <person name="Perez-Sanchez L."/>
            <person name="Abouelleil A."/>
            <person name="Goldberg J."/>
            <person name="Young S."/>
            <person name="Zeng Q."/>
            <person name="Birren B.W."/>
        </authorList>
    </citation>
    <scope>NUCLEOTIDE SEQUENCE [LARGE SCALE GENOMIC DNA]</scope>
    <source>
        <strain evidence="11">ATCC 58251 / de Perez 2211183</strain>
    </source>
</reference>
<name>U7PPM7_SPOS1</name>
<dbReference type="GO" id="GO:0000776">
    <property type="term" value="C:kinetochore"/>
    <property type="evidence" value="ECO:0007669"/>
    <property type="project" value="TreeGrafter"/>
</dbReference>
<dbReference type="GO" id="GO:0007094">
    <property type="term" value="P:mitotic spindle assembly checkpoint signaling"/>
    <property type="evidence" value="ECO:0007669"/>
    <property type="project" value="InterPro"/>
</dbReference>
<dbReference type="EMBL" id="KI440847">
    <property type="protein sequence ID" value="ERS97542.1"/>
    <property type="molecule type" value="Genomic_DNA"/>
</dbReference>
<dbReference type="Pfam" id="PF05557">
    <property type="entry name" value="MAD"/>
    <property type="match status" value="1"/>
</dbReference>
<feature type="coiled-coil region" evidence="8">
    <location>
        <begin position="504"/>
        <end position="575"/>
    </location>
</feature>
<dbReference type="OrthoDB" id="331602at2759"/>
<dbReference type="GO" id="GO:0051301">
    <property type="term" value="P:cell division"/>
    <property type="evidence" value="ECO:0007669"/>
    <property type="project" value="UniProtKB-KW"/>
</dbReference>
<accession>U7PPM7</accession>
<feature type="compositionally biased region" description="Polar residues" evidence="9">
    <location>
        <begin position="31"/>
        <end position="47"/>
    </location>
</feature>
<dbReference type="HOGENOM" id="CLU_010064_0_0_1"/>
<feature type="compositionally biased region" description="Low complexity" evidence="9">
    <location>
        <begin position="583"/>
        <end position="596"/>
    </location>
</feature>
<evidence type="ECO:0000256" key="7">
    <source>
        <dbReference type="ARBA" id="ARBA00023306"/>
    </source>
</evidence>